<dbReference type="EMBL" id="ML120411">
    <property type="protein sequence ID" value="RPA96848.1"/>
    <property type="molecule type" value="Genomic_DNA"/>
</dbReference>
<organism evidence="1 2">
    <name type="scientific">Choiromyces venosus 120613-1</name>
    <dbReference type="NCBI Taxonomy" id="1336337"/>
    <lineage>
        <taxon>Eukaryota</taxon>
        <taxon>Fungi</taxon>
        <taxon>Dikarya</taxon>
        <taxon>Ascomycota</taxon>
        <taxon>Pezizomycotina</taxon>
        <taxon>Pezizomycetes</taxon>
        <taxon>Pezizales</taxon>
        <taxon>Tuberaceae</taxon>
        <taxon>Choiromyces</taxon>
    </lineage>
</organism>
<accession>A0A3N4JIM0</accession>
<proteinExistence type="predicted"/>
<evidence type="ECO:0000313" key="2">
    <source>
        <dbReference type="Proteomes" id="UP000276215"/>
    </source>
</evidence>
<keyword evidence="2" id="KW-1185">Reference proteome</keyword>
<protein>
    <recommendedName>
        <fullName evidence="3">DUF4283 domain-containing protein</fullName>
    </recommendedName>
</protein>
<evidence type="ECO:0000313" key="1">
    <source>
        <dbReference type="EMBL" id="RPA96848.1"/>
    </source>
</evidence>
<dbReference type="OrthoDB" id="6379801at2759"/>
<dbReference type="Proteomes" id="UP000276215">
    <property type="component" value="Unassembled WGS sequence"/>
</dbReference>
<sequence>YKVILYSIPTTSSFSTIQTEIKEFNPRTHLPYLPRWLTTEAQYQDKATLAMVLTIAGKDSTDKALSKDLSLFGRKFMVQHYLTFGPDTQCNKCLAFGHHTASCIGQT</sequence>
<dbReference type="AlphaFoldDB" id="A0A3N4JIM0"/>
<name>A0A3N4JIM0_9PEZI</name>
<reference evidence="1 2" key="1">
    <citation type="journal article" date="2018" name="Nat. Ecol. Evol.">
        <title>Pezizomycetes genomes reveal the molecular basis of ectomycorrhizal truffle lifestyle.</title>
        <authorList>
            <person name="Murat C."/>
            <person name="Payen T."/>
            <person name="Noel B."/>
            <person name="Kuo A."/>
            <person name="Morin E."/>
            <person name="Chen J."/>
            <person name="Kohler A."/>
            <person name="Krizsan K."/>
            <person name="Balestrini R."/>
            <person name="Da Silva C."/>
            <person name="Montanini B."/>
            <person name="Hainaut M."/>
            <person name="Levati E."/>
            <person name="Barry K.W."/>
            <person name="Belfiori B."/>
            <person name="Cichocki N."/>
            <person name="Clum A."/>
            <person name="Dockter R.B."/>
            <person name="Fauchery L."/>
            <person name="Guy J."/>
            <person name="Iotti M."/>
            <person name="Le Tacon F."/>
            <person name="Lindquist E.A."/>
            <person name="Lipzen A."/>
            <person name="Malagnac F."/>
            <person name="Mello A."/>
            <person name="Molinier V."/>
            <person name="Miyauchi S."/>
            <person name="Poulain J."/>
            <person name="Riccioni C."/>
            <person name="Rubini A."/>
            <person name="Sitrit Y."/>
            <person name="Splivallo R."/>
            <person name="Traeger S."/>
            <person name="Wang M."/>
            <person name="Zifcakova L."/>
            <person name="Wipf D."/>
            <person name="Zambonelli A."/>
            <person name="Paolocci F."/>
            <person name="Nowrousian M."/>
            <person name="Ottonello S."/>
            <person name="Baldrian P."/>
            <person name="Spatafora J.W."/>
            <person name="Henrissat B."/>
            <person name="Nagy L.G."/>
            <person name="Aury J.M."/>
            <person name="Wincker P."/>
            <person name="Grigoriev I.V."/>
            <person name="Bonfante P."/>
            <person name="Martin F.M."/>
        </authorList>
    </citation>
    <scope>NUCLEOTIDE SEQUENCE [LARGE SCALE GENOMIC DNA]</scope>
    <source>
        <strain evidence="1 2">120613-1</strain>
    </source>
</reference>
<evidence type="ECO:0008006" key="3">
    <source>
        <dbReference type="Google" id="ProtNLM"/>
    </source>
</evidence>
<gene>
    <name evidence="1" type="ORF">L873DRAFT_1693412</name>
</gene>
<feature type="non-terminal residue" evidence="1">
    <location>
        <position position="1"/>
    </location>
</feature>